<dbReference type="InterPro" id="IPR019564">
    <property type="entry name" value="Sam37/metaxin_N"/>
</dbReference>
<dbReference type="Proteomes" id="UP000198287">
    <property type="component" value="Unassembled WGS sequence"/>
</dbReference>
<dbReference type="InterPro" id="IPR050931">
    <property type="entry name" value="Mito_Protein_Transport_Metaxin"/>
</dbReference>
<feature type="domain" description="Mitochondrial outer membrane transport complex Sam37/metaxin N-terminal" evidence="8">
    <location>
        <begin position="41"/>
        <end position="162"/>
    </location>
</feature>
<dbReference type="Pfam" id="PF10568">
    <property type="entry name" value="Tom37"/>
    <property type="match status" value="1"/>
</dbReference>
<comment type="caution">
    <text evidence="10">The sequence shown here is derived from an EMBL/GenBank/DDBJ whole genome shotgun (WGS) entry which is preliminary data.</text>
</comment>
<evidence type="ECO:0000256" key="3">
    <source>
        <dbReference type="ARBA" id="ARBA00022448"/>
    </source>
</evidence>
<dbReference type="InterPro" id="IPR033468">
    <property type="entry name" value="Metaxin_GST"/>
</dbReference>
<dbReference type="PANTHER" id="PTHR12289">
    <property type="entry name" value="METAXIN RELATED"/>
    <property type="match status" value="1"/>
</dbReference>
<dbReference type="InterPro" id="IPR036282">
    <property type="entry name" value="Glutathione-S-Trfase_C_sf"/>
</dbReference>
<comment type="subcellular location">
    <subcellularLocation>
        <location evidence="1">Mitochondrion outer membrane</location>
    </subcellularLocation>
</comment>
<evidence type="ECO:0000256" key="6">
    <source>
        <dbReference type="ARBA" id="ARBA00023128"/>
    </source>
</evidence>
<feature type="domain" description="Metaxin glutathione S-transferase" evidence="9">
    <location>
        <begin position="191"/>
        <end position="255"/>
    </location>
</feature>
<dbReference type="GO" id="GO:0015031">
    <property type="term" value="P:protein transport"/>
    <property type="evidence" value="ECO:0007669"/>
    <property type="project" value="UniProtKB-KW"/>
</dbReference>
<dbReference type="AlphaFoldDB" id="A0A226F1N9"/>
<keyword evidence="4" id="KW-1000">Mitochondrion outer membrane</keyword>
<dbReference type="OMA" id="FPYNLYY"/>
<comment type="similarity">
    <text evidence="2">Belongs to the metaxin family.</text>
</comment>
<dbReference type="Pfam" id="PF17171">
    <property type="entry name" value="GST_C_6"/>
    <property type="match status" value="1"/>
</dbReference>
<organism evidence="10 11">
    <name type="scientific">Folsomia candida</name>
    <name type="common">Springtail</name>
    <dbReference type="NCBI Taxonomy" id="158441"/>
    <lineage>
        <taxon>Eukaryota</taxon>
        <taxon>Metazoa</taxon>
        <taxon>Ecdysozoa</taxon>
        <taxon>Arthropoda</taxon>
        <taxon>Hexapoda</taxon>
        <taxon>Collembola</taxon>
        <taxon>Entomobryomorpha</taxon>
        <taxon>Isotomoidea</taxon>
        <taxon>Isotomidae</taxon>
        <taxon>Proisotominae</taxon>
        <taxon>Folsomia</taxon>
    </lineage>
</organism>
<evidence type="ECO:0000256" key="7">
    <source>
        <dbReference type="ARBA" id="ARBA00023136"/>
    </source>
</evidence>
<name>A0A226F1N9_FOLCA</name>
<dbReference type="SUPFAM" id="SSF47616">
    <property type="entry name" value="GST C-terminal domain-like"/>
    <property type="match status" value="1"/>
</dbReference>
<dbReference type="STRING" id="158441.A0A226F1N9"/>
<evidence type="ECO:0000313" key="10">
    <source>
        <dbReference type="EMBL" id="OXA63388.1"/>
    </source>
</evidence>
<dbReference type="OrthoDB" id="5835136at2759"/>
<keyword evidence="7" id="KW-0472">Membrane</keyword>
<dbReference type="PANTHER" id="PTHR12289:SF41">
    <property type="entry name" value="FAILED AXON CONNECTIONS-RELATED"/>
    <property type="match status" value="1"/>
</dbReference>
<evidence type="ECO:0000313" key="11">
    <source>
        <dbReference type="Proteomes" id="UP000198287"/>
    </source>
</evidence>
<evidence type="ECO:0000256" key="1">
    <source>
        <dbReference type="ARBA" id="ARBA00004294"/>
    </source>
</evidence>
<evidence type="ECO:0000259" key="9">
    <source>
        <dbReference type="Pfam" id="PF17171"/>
    </source>
</evidence>
<evidence type="ECO:0000256" key="4">
    <source>
        <dbReference type="ARBA" id="ARBA00022787"/>
    </source>
</evidence>
<dbReference type="GO" id="GO:0007005">
    <property type="term" value="P:mitochondrion organization"/>
    <property type="evidence" value="ECO:0007669"/>
    <property type="project" value="TreeGrafter"/>
</dbReference>
<protein>
    <submittedName>
        <fullName evidence="10">Metaxin-1</fullName>
    </submittedName>
</protein>
<keyword evidence="11" id="KW-1185">Reference proteome</keyword>
<proteinExistence type="inferred from homology"/>
<gene>
    <name evidence="10" type="ORF">Fcan01_03099</name>
</gene>
<sequence>MAKSAVKVNSQQHTNFEDDEGRMELYIWGGGWGLPSIDPESLQTLAAVRFAGAPTTITECNNPWKSPKGVIPFFKQSNAMSIFSAHDVGLYLRSKNFSGDYGLTSIQCAETVAYGQLIWESLQVAYQYYFWIHENNYSEIIRPFYGRRLPWLYKLWYPERLRNQAKQVVISQYRDAEDQPQAVEQFVLDKAKKCIIDLSQKLGQNEFFMATSSPTTMDAIVFSYLAVFWKVKLPHNPLKEIITSNANLERYLARVLQRYFPAAPGRSPALVSSSTLVYGDDGEVIMKPTQEEESFSFKQKLGAGLIATIVMFLYALKNGIVRLPAIMDSSHADDDEDYWE</sequence>
<evidence type="ECO:0000256" key="2">
    <source>
        <dbReference type="ARBA" id="ARBA00009170"/>
    </source>
</evidence>
<keyword evidence="5" id="KW-0653">Protein transport</keyword>
<reference evidence="10 11" key="1">
    <citation type="submission" date="2015-12" db="EMBL/GenBank/DDBJ databases">
        <title>The genome of Folsomia candida.</title>
        <authorList>
            <person name="Faddeeva A."/>
            <person name="Derks M.F."/>
            <person name="Anvar Y."/>
            <person name="Smit S."/>
            <person name="Van Straalen N."/>
            <person name="Roelofs D."/>
        </authorList>
    </citation>
    <scope>NUCLEOTIDE SEQUENCE [LARGE SCALE GENOMIC DNA]</scope>
    <source>
        <strain evidence="10 11">VU population</strain>
        <tissue evidence="10">Whole body</tissue>
    </source>
</reference>
<dbReference type="CDD" id="cd03078">
    <property type="entry name" value="GST_N_Metaxin1_like"/>
    <property type="match status" value="1"/>
</dbReference>
<accession>A0A226F1N9</accession>
<evidence type="ECO:0000256" key="5">
    <source>
        <dbReference type="ARBA" id="ARBA00022927"/>
    </source>
</evidence>
<keyword evidence="3" id="KW-0813">Transport</keyword>
<keyword evidence="6" id="KW-0496">Mitochondrion</keyword>
<dbReference type="GO" id="GO:0001401">
    <property type="term" value="C:SAM complex"/>
    <property type="evidence" value="ECO:0007669"/>
    <property type="project" value="InterPro"/>
</dbReference>
<dbReference type="EMBL" id="LNIX01000001">
    <property type="protein sequence ID" value="OXA63388.1"/>
    <property type="molecule type" value="Genomic_DNA"/>
</dbReference>
<evidence type="ECO:0000259" key="8">
    <source>
        <dbReference type="Pfam" id="PF10568"/>
    </source>
</evidence>